<dbReference type="GO" id="GO:0035598">
    <property type="term" value="F:tRNA (N(6)-L-threonylcarbamoyladenosine(37)-C(2))-methylthiotransferase activity"/>
    <property type="evidence" value="ECO:0007669"/>
    <property type="project" value="UniProtKB-EC"/>
</dbReference>
<dbReference type="Pfam" id="PF01938">
    <property type="entry name" value="TRAM"/>
    <property type="match status" value="1"/>
</dbReference>
<dbReference type="InterPro" id="IPR006467">
    <property type="entry name" value="MiaB-like_bact"/>
</dbReference>
<evidence type="ECO:0000256" key="1">
    <source>
        <dbReference type="ARBA" id="ARBA00001966"/>
    </source>
</evidence>
<evidence type="ECO:0000256" key="8">
    <source>
        <dbReference type="ARBA" id="ARBA00022694"/>
    </source>
</evidence>
<gene>
    <name evidence="18" type="ORF">KKC1_25810</name>
</gene>
<keyword evidence="8" id="KW-0819">tRNA processing</keyword>
<keyword evidence="4" id="KW-0004">4Fe-4S</keyword>
<dbReference type="EMBL" id="BDGJ01000142">
    <property type="protein sequence ID" value="GAW93447.1"/>
    <property type="molecule type" value="Genomic_DNA"/>
</dbReference>
<dbReference type="AlphaFoldDB" id="A0A1Z5HVT3"/>
<dbReference type="GO" id="GO:0051539">
    <property type="term" value="F:4 iron, 4 sulfur cluster binding"/>
    <property type="evidence" value="ECO:0007669"/>
    <property type="project" value="UniProtKB-KW"/>
</dbReference>
<comment type="cofactor">
    <cofactor evidence="1">
        <name>[4Fe-4S] cluster</name>
        <dbReference type="ChEBI" id="CHEBI:49883"/>
    </cofactor>
</comment>
<proteinExistence type="inferred from homology"/>
<name>A0A1Z5HVT3_9FIRM</name>
<keyword evidence="9" id="KW-0479">Metal-binding</keyword>
<keyword evidence="5" id="KW-0963">Cytoplasm</keyword>
<evidence type="ECO:0000256" key="6">
    <source>
        <dbReference type="ARBA" id="ARBA00022679"/>
    </source>
</evidence>
<dbReference type="Gene3D" id="3.40.50.12160">
    <property type="entry name" value="Methylthiotransferase, N-terminal domain"/>
    <property type="match status" value="1"/>
</dbReference>
<dbReference type="SFLD" id="SFLDG01082">
    <property type="entry name" value="B12-binding_domain_containing"/>
    <property type="match status" value="1"/>
</dbReference>
<dbReference type="InterPro" id="IPR007197">
    <property type="entry name" value="rSAM"/>
</dbReference>
<evidence type="ECO:0000259" key="16">
    <source>
        <dbReference type="PROSITE" id="PS51449"/>
    </source>
</evidence>
<dbReference type="SFLD" id="SFLDF00295">
    <property type="entry name" value="threonylcarbamoyladenosine_tRN"/>
    <property type="match status" value="1"/>
</dbReference>
<evidence type="ECO:0000256" key="7">
    <source>
        <dbReference type="ARBA" id="ARBA00022691"/>
    </source>
</evidence>
<evidence type="ECO:0000256" key="3">
    <source>
        <dbReference type="ARBA" id="ARBA00013273"/>
    </source>
</evidence>
<dbReference type="InterPro" id="IPR013848">
    <property type="entry name" value="Methylthiotransferase_N"/>
</dbReference>
<keyword evidence="6" id="KW-0808">Transferase</keyword>
<evidence type="ECO:0000259" key="17">
    <source>
        <dbReference type="PROSITE" id="PS51918"/>
    </source>
</evidence>
<comment type="similarity">
    <text evidence="14">Belongs to the methylthiotransferase family. MtaB subfamily.</text>
</comment>
<evidence type="ECO:0000256" key="2">
    <source>
        <dbReference type="ARBA" id="ARBA00002399"/>
    </source>
</evidence>
<protein>
    <recommendedName>
        <fullName evidence="15">Threonylcarbamoyladenosine tRNA methylthiotransferase MtaB</fullName>
        <ecNumber evidence="3">2.8.4.5</ecNumber>
    </recommendedName>
    <alternativeName>
        <fullName evidence="12">tRNA-t(6)A37 methylthiotransferase</fullName>
    </alternativeName>
</protein>
<comment type="catalytic activity">
    <reaction evidence="13">
        <text>N(6)-L-threonylcarbamoyladenosine(37) in tRNA + (sulfur carrier)-SH + AH2 + 2 S-adenosyl-L-methionine = 2-methylsulfanyl-N(6)-L-threonylcarbamoyladenosine(37) in tRNA + (sulfur carrier)-H + 5'-deoxyadenosine + L-methionine + A + S-adenosyl-L-homocysteine + 2 H(+)</text>
        <dbReference type="Rhea" id="RHEA:37075"/>
        <dbReference type="Rhea" id="RHEA-COMP:10163"/>
        <dbReference type="Rhea" id="RHEA-COMP:11092"/>
        <dbReference type="Rhea" id="RHEA-COMP:14737"/>
        <dbReference type="Rhea" id="RHEA-COMP:14739"/>
        <dbReference type="ChEBI" id="CHEBI:13193"/>
        <dbReference type="ChEBI" id="CHEBI:15378"/>
        <dbReference type="ChEBI" id="CHEBI:17319"/>
        <dbReference type="ChEBI" id="CHEBI:17499"/>
        <dbReference type="ChEBI" id="CHEBI:29917"/>
        <dbReference type="ChEBI" id="CHEBI:57844"/>
        <dbReference type="ChEBI" id="CHEBI:57856"/>
        <dbReference type="ChEBI" id="CHEBI:59789"/>
        <dbReference type="ChEBI" id="CHEBI:64428"/>
        <dbReference type="ChEBI" id="CHEBI:74418"/>
        <dbReference type="ChEBI" id="CHEBI:74420"/>
        <dbReference type="EC" id="2.8.4.5"/>
    </reaction>
</comment>
<reference evidence="19" key="1">
    <citation type="journal article" date="2017" name="Appl. Environ. Microbiol.">
        <title>Genomic Analysis of Calderihabitans maritimus KKC1, a Thermophilic, Hydrogenogenic, Carboxydotrophic Bacterium Isolated from Marine Sediment.</title>
        <authorList>
            <person name="Omae K."/>
            <person name="Yoneda Y."/>
            <person name="Fukuyama Y."/>
            <person name="Yoshida T."/>
            <person name="Sako Y."/>
        </authorList>
    </citation>
    <scope>NUCLEOTIDE SEQUENCE [LARGE SCALE GENOMIC DNA]</scope>
    <source>
        <strain evidence="19">KKC1</strain>
    </source>
</reference>
<dbReference type="InterPro" id="IPR023404">
    <property type="entry name" value="rSAM_horseshoe"/>
</dbReference>
<dbReference type="PROSITE" id="PS51918">
    <property type="entry name" value="RADICAL_SAM"/>
    <property type="match status" value="1"/>
</dbReference>
<dbReference type="SFLD" id="SFLDS00029">
    <property type="entry name" value="Radical_SAM"/>
    <property type="match status" value="1"/>
</dbReference>
<evidence type="ECO:0000256" key="5">
    <source>
        <dbReference type="ARBA" id="ARBA00022490"/>
    </source>
</evidence>
<feature type="domain" description="Radical SAM core" evidence="17">
    <location>
        <begin position="139"/>
        <end position="369"/>
    </location>
</feature>
<feature type="domain" description="MTTase N-terminal" evidence="16">
    <location>
        <begin position="3"/>
        <end position="115"/>
    </location>
</feature>
<dbReference type="InterPro" id="IPR038135">
    <property type="entry name" value="Methylthiotransferase_N_sf"/>
</dbReference>
<dbReference type="InterPro" id="IPR005839">
    <property type="entry name" value="Methylthiotransferase"/>
</dbReference>
<dbReference type="CDD" id="cd01335">
    <property type="entry name" value="Radical_SAM"/>
    <property type="match status" value="1"/>
</dbReference>
<accession>A0A1Z5HVT3</accession>
<dbReference type="FunFam" id="3.80.30.20:FF:000001">
    <property type="entry name" value="tRNA-2-methylthio-N(6)-dimethylallyladenosine synthase 2"/>
    <property type="match status" value="1"/>
</dbReference>
<dbReference type="GO" id="GO:0046872">
    <property type="term" value="F:metal ion binding"/>
    <property type="evidence" value="ECO:0007669"/>
    <property type="project" value="UniProtKB-KW"/>
</dbReference>
<evidence type="ECO:0000256" key="13">
    <source>
        <dbReference type="ARBA" id="ARBA00051661"/>
    </source>
</evidence>
<evidence type="ECO:0000256" key="11">
    <source>
        <dbReference type="ARBA" id="ARBA00023014"/>
    </source>
</evidence>
<comment type="function">
    <text evidence="2">Catalyzes the methylthiolation of N6-threonylcarbamoyladenosine (t(6)A), leading to the formation of 2-methylthio-N6-threonylcarbamoyladenosine (ms(2)t(6)A) at position 37 in tRNAs that read codons beginning with adenine.</text>
</comment>
<keyword evidence="7" id="KW-0949">S-adenosyl-L-methionine</keyword>
<dbReference type="InterPro" id="IPR002792">
    <property type="entry name" value="TRAM_dom"/>
</dbReference>
<dbReference type="EC" id="2.8.4.5" evidence="3"/>
<keyword evidence="11" id="KW-0411">Iron-sulfur</keyword>
<dbReference type="PANTHER" id="PTHR11918:SF45">
    <property type="entry name" value="THREONYLCARBAMOYLADENOSINE TRNA METHYLTHIOTRANSFERASE"/>
    <property type="match status" value="1"/>
</dbReference>
<evidence type="ECO:0000256" key="9">
    <source>
        <dbReference type="ARBA" id="ARBA00022723"/>
    </source>
</evidence>
<dbReference type="RefSeq" id="WP_088554586.1">
    <property type="nucleotide sequence ID" value="NZ_BDGJ01000142.1"/>
</dbReference>
<dbReference type="Pfam" id="PF00919">
    <property type="entry name" value="UPF0004"/>
    <property type="match status" value="1"/>
</dbReference>
<dbReference type="OrthoDB" id="9805215at2"/>
<keyword evidence="19" id="KW-1185">Reference proteome</keyword>
<evidence type="ECO:0000313" key="19">
    <source>
        <dbReference type="Proteomes" id="UP000197032"/>
    </source>
</evidence>
<dbReference type="Proteomes" id="UP000197032">
    <property type="component" value="Unassembled WGS sequence"/>
</dbReference>
<dbReference type="Gene3D" id="3.80.30.20">
    <property type="entry name" value="tm_1862 like domain"/>
    <property type="match status" value="1"/>
</dbReference>
<evidence type="ECO:0000256" key="15">
    <source>
        <dbReference type="ARBA" id="ARBA00069898"/>
    </source>
</evidence>
<organism evidence="18 19">
    <name type="scientific">Calderihabitans maritimus</name>
    <dbReference type="NCBI Taxonomy" id="1246530"/>
    <lineage>
        <taxon>Bacteria</taxon>
        <taxon>Bacillati</taxon>
        <taxon>Bacillota</taxon>
        <taxon>Clostridia</taxon>
        <taxon>Neomoorellales</taxon>
        <taxon>Calderihabitantaceae</taxon>
        <taxon>Calderihabitans</taxon>
    </lineage>
</organism>
<dbReference type="SUPFAM" id="SSF102114">
    <property type="entry name" value="Radical SAM enzymes"/>
    <property type="match status" value="1"/>
</dbReference>
<comment type="caution">
    <text evidence="18">The sequence shown here is derived from an EMBL/GenBank/DDBJ whole genome shotgun (WGS) entry which is preliminary data.</text>
</comment>
<evidence type="ECO:0000313" key="18">
    <source>
        <dbReference type="EMBL" id="GAW93447.1"/>
    </source>
</evidence>
<dbReference type="InterPro" id="IPR006638">
    <property type="entry name" value="Elp3/MiaA/NifB-like_rSAM"/>
</dbReference>
<dbReference type="Pfam" id="PF04055">
    <property type="entry name" value="Radical_SAM"/>
    <property type="match status" value="1"/>
</dbReference>
<dbReference type="SMART" id="SM00729">
    <property type="entry name" value="Elp3"/>
    <property type="match status" value="1"/>
</dbReference>
<dbReference type="NCBIfam" id="TIGR00089">
    <property type="entry name" value="MiaB/RimO family radical SAM methylthiotransferase"/>
    <property type="match status" value="1"/>
</dbReference>
<evidence type="ECO:0000256" key="12">
    <source>
        <dbReference type="ARBA" id="ARBA00031213"/>
    </source>
</evidence>
<keyword evidence="10" id="KW-0408">Iron</keyword>
<evidence type="ECO:0000256" key="14">
    <source>
        <dbReference type="ARBA" id="ARBA00061574"/>
    </source>
</evidence>
<dbReference type="InterPro" id="IPR034557">
    <property type="entry name" value="ThrcA_tRNA_MEthiotransferase"/>
</dbReference>
<evidence type="ECO:0000256" key="4">
    <source>
        <dbReference type="ARBA" id="ARBA00022485"/>
    </source>
</evidence>
<dbReference type="FunFam" id="3.40.50.12160:FF:000004">
    <property type="entry name" value="Threonylcarbamoyladenosine tRNA methylthiotransferase MtaB"/>
    <property type="match status" value="1"/>
</dbReference>
<evidence type="ECO:0000256" key="10">
    <source>
        <dbReference type="ARBA" id="ARBA00023004"/>
    </source>
</evidence>
<dbReference type="PROSITE" id="PS51449">
    <property type="entry name" value="MTTASE_N"/>
    <property type="match status" value="1"/>
</dbReference>
<dbReference type="InterPro" id="IPR058240">
    <property type="entry name" value="rSAM_sf"/>
</dbReference>
<dbReference type="SFLD" id="SFLDG01061">
    <property type="entry name" value="methylthiotransferase"/>
    <property type="match status" value="1"/>
</dbReference>
<dbReference type="PANTHER" id="PTHR11918">
    <property type="entry name" value="RADICAL SAM PROTEINS"/>
    <property type="match status" value="1"/>
</dbReference>
<sequence length="437" mass="49987">MAKRVGIYVLGCKVNYHEAEAIGSLFKRKGYEVVPFGEKADVYIIHTCTVTHLSDRKSRQMIRKAVRTNPEAVVAVTGCYAQTSPGEVLEIPGVDLVVGTRDRRRIVELVEAASRQEKPLNMVHKLEEIKEFEELPVDAPDRARAFFKIQEGCNRFCTYCIIPYARGPIRSRSLESTVREVERLVAEGFGEIVLTGIHVGLYGRDLPGNIDLAVLLERLVQIEGLRRLRVSSLDPNDFTPRLLDTITAYPVICPHYHLSLQSGDDEVLRRMNRRYTTEEYRRLVEELRQRRPGCAITTDIIVGFPGETEEQFQNTLLFVEQIGFSGLHVFKYSPRKGTPAARYPEQVSAEEKERRSRQLIQLGKRLAREYAAQFLNRTMEVLVEQEVGTAPRQWTGHTENYLKVVFSAPQEDLRGQFVPVRLQEVQEDWVRGVMEGR</sequence>
<dbReference type="NCBIfam" id="TIGR01579">
    <property type="entry name" value="MiaB-like-C"/>
    <property type="match status" value="1"/>
</dbReference>